<name>A0A897N9Q7_9EURY</name>
<dbReference type="Proteomes" id="UP000663305">
    <property type="component" value="Chromosome"/>
</dbReference>
<dbReference type="Gene3D" id="3.30.590.20">
    <property type="match status" value="1"/>
</dbReference>
<dbReference type="InterPro" id="IPR014746">
    <property type="entry name" value="Gln_synth/guanido_kin_cat_dom"/>
</dbReference>
<accession>A0A897N9Q7</accession>
<sequence length="517" mass="58046">MTKTELGAEVGEVLEISQSEFQARVEEDAEVIKSEVTKGTFDNPQGLVGLECEFYATTDDTTTNGNREQSDPQERTLRRIPRRTLSFIGFEKELGLHNAEMSTTPQPLNEHGIEAQQAEIKGRLAAAREPIHANNMRLASDGLWTIPPSGETACEYLTDSIDDDGLTIATNMSDSIRYHAMGNTEAPTGGRLDAPHVSMETDTIMPESLITSIQPHYQVPNAEALPSYFSYAIRLAGPLLALGVNSPFFPPSLYDDGVTAQTVIEDAWMGNRIKVFETSLNTDQVRKVRFPEEFETVEEAIDNIAADETIVPMPVERGDRFDDEFAHFRRKHGTYWRWIRPVFGGAKRSSANARIEFRPLPGQPTLRDTIAFQAVFAGALEHFHSSQHPVRRLKWDTARDNFYAAMRDGIDAELTWMTANGRITTDLEAIYEELFSAAEGGLQAQGLRDEQVRQYISPLRDRVQARMTPAQWKHQMASTRISEGATLRKAIVDTQRTYLQRQAETFLSGKLTDWNLS</sequence>
<dbReference type="GeneID" id="68860214"/>
<dbReference type="GO" id="GO:0016879">
    <property type="term" value="F:ligase activity, forming carbon-nitrogen bonds"/>
    <property type="evidence" value="ECO:0007669"/>
    <property type="project" value="TreeGrafter"/>
</dbReference>
<dbReference type="PANTHER" id="PTHR36510">
    <property type="entry name" value="GLUTAMATE--CYSTEINE LIGASE 2-RELATED"/>
    <property type="match status" value="1"/>
</dbReference>
<gene>
    <name evidence="1" type="ORF">HSBGL_0686</name>
</gene>
<evidence type="ECO:0000313" key="2">
    <source>
        <dbReference type="Proteomes" id="UP000663305"/>
    </source>
</evidence>
<organism evidence="1 2">
    <name type="scientific">Halapricum desulfuricans</name>
    <dbReference type="NCBI Taxonomy" id="2841257"/>
    <lineage>
        <taxon>Archaea</taxon>
        <taxon>Methanobacteriati</taxon>
        <taxon>Methanobacteriota</taxon>
        <taxon>Stenosarchaea group</taxon>
        <taxon>Halobacteria</taxon>
        <taxon>Halobacteriales</taxon>
        <taxon>Haloarculaceae</taxon>
        <taxon>Halapricum</taxon>
    </lineage>
</organism>
<dbReference type="InterPro" id="IPR050141">
    <property type="entry name" value="GCL_type2/YbdK_subfam"/>
</dbReference>
<reference evidence="1" key="1">
    <citation type="submission" date="2020-11" db="EMBL/GenBank/DDBJ databases">
        <title>Carbohydrate-dependent, anaerobic sulfur respiration: A novel catabolism in halophilic archaea.</title>
        <authorList>
            <person name="Sorokin D.Y."/>
            <person name="Messina E."/>
            <person name="Smedile F."/>
            <person name="La Cono V."/>
            <person name="Hallsworth J.E."/>
            <person name="Yakimov M.M."/>
        </authorList>
    </citation>
    <scope>NUCLEOTIDE SEQUENCE</scope>
    <source>
        <strain evidence="1">HSR-Bgl</strain>
    </source>
</reference>
<dbReference type="Pfam" id="PF04107">
    <property type="entry name" value="GCS2"/>
    <property type="match status" value="1"/>
</dbReference>
<evidence type="ECO:0000313" key="1">
    <source>
        <dbReference type="EMBL" id="QSG11120.1"/>
    </source>
</evidence>
<dbReference type="SUPFAM" id="SSF55931">
    <property type="entry name" value="Glutamine synthetase/guanido kinase"/>
    <property type="match status" value="1"/>
</dbReference>
<dbReference type="RefSeq" id="WP_229125612.1">
    <property type="nucleotide sequence ID" value="NZ_CP064789.1"/>
</dbReference>
<proteinExistence type="predicted"/>
<keyword evidence="1" id="KW-0436">Ligase</keyword>
<dbReference type="PANTHER" id="PTHR36510:SF3">
    <property type="entry name" value="CONSERVED PROTEIN"/>
    <property type="match status" value="1"/>
</dbReference>
<protein>
    <submittedName>
        <fullName evidence="1">Glutamate-cysteine ligase, GCS2</fullName>
    </submittedName>
</protein>
<dbReference type="InterPro" id="IPR006336">
    <property type="entry name" value="GCS2"/>
</dbReference>
<dbReference type="AlphaFoldDB" id="A0A897N9Q7"/>
<dbReference type="EMBL" id="CP064789">
    <property type="protein sequence ID" value="QSG11120.1"/>
    <property type="molecule type" value="Genomic_DNA"/>
</dbReference>